<protein>
    <submittedName>
        <fullName evidence="1">Uncharacterized protein</fullName>
    </submittedName>
</protein>
<proteinExistence type="predicted"/>
<comment type="caution">
    <text evidence="1">The sequence shown here is derived from an EMBL/GenBank/DDBJ whole genome shotgun (WGS) entry which is preliminary data.</text>
</comment>
<accession>A0ABQ7W932</accession>
<evidence type="ECO:0000313" key="1">
    <source>
        <dbReference type="EMBL" id="KAH0777261.1"/>
    </source>
</evidence>
<name>A0ABQ7W932_SOLTU</name>
<evidence type="ECO:0000313" key="2">
    <source>
        <dbReference type="Proteomes" id="UP000826656"/>
    </source>
</evidence>
<keyword evidence="2" id="KW-1185">Reference proteome</keyword>
<gene>
    <name evidence="1" type="ORF">KY290_008672</name>
</gene>
<organism evidence="1 2">
    <name type="scientific">Solanum tuberosum</name>
    <name type="common">Potato</name>
    <dbReference type="NCBI Taxonomy" id="4113"/>
    <lineage>
        <taxon>Eukaryota</taxon>
        <taxon>Viridiplantae</taxon>
        <taxon>Streptophyta</taxon>
        <taxon>Embryophyta</taxon>
        <taxon>Tracheophyta</taxon>
        <taxon>Spermatophyta</taxon>
        <taxon>Magnoliopsida</taxon>
        <taxon>eudicotyledons</taxon>
        <taxon>Gunneridae</taxon>
        <taxon>Pentapetalae</taxon>
        <taxon>asterids</taxon>
        <taxon>lamiids</taxon>
        <taxon>Solanales</taxon>
        <taxon>Solanaceae</taxon>
        <taxon>Solanoideae</taxon>
        <taxon>Solaneae</taxon>
        <taxon>Solanum</taxon>
    </lineage>
</organism>
<dbReference type="Proteomes" id="UP000826656">
    <property type="component" value="Unassembled WGS sequence"/>
</dbReference>
<sequence length="65" mass="7391">MSLTLKSSLATLELLMQGKQQSHFIPISERFSPSNNKKEKVHHLISPVFSSWILWVFFSISTVAS</sequence>
<dbReference type="EMBL" id="JAIVGD010000003">
    <property type="protein sequence ID" value="KAH0777261.1"/>
    <property type="molecule type" value="Genomic_DNA"/>
</dbReference>
<reference evidence="1 2" key="1">
    <citation type="journal article" date="2021" name="bioRxiv">
        <title>Chromosome-scale and haplotype-resolved genome assembly of a tetraploid potato cultivar.</title>
        <authorList>
            <person name="Sun H."/>
            <person name="Jiao W.-B."/>
            <person name="Krause K."/>
            <person name="Campoy J.A."/>
            <person name="Goel M."/>
            <person name="Folz-Donahue K."/>
            <person name="Kukat C."/>
            <person name="Huettel B."/>
            <person name="Schneeberger K."/>
        </authorList>
    </citation>
    <scope>NUCLEOTIDE SEQUENCE [LARGE SCALE GENOMIC DNA]</scope>
    <source>
        <strain evidence="1">SolTubOtavaFocal</strain>
        <tissue evidence="1">Leaves</tissue>
    </source>
</reference>